<accession>A0A1G6LC35</accession>
<sequence length="458" mass="51370">MTNKFDENFKRKLKEYPNQIPERLQTKIDDTLANLPEKTLRRRRNKTVISWVAAAILVIALVSIQLNPSLASSIGVPNSLINKLSLGDDFEKVANETNIMQESNGVKVSITNAIFDGYYLLVSYHAESEQPFSVTPSLFPEEAKIVYDDFESSISPSNETGEFLDKNKKAYDGMVAFPLNTETFTVSDDDIHIDRDASLVEGNQINISDLPKQFELQMKATSLGQEEAAQIKGEWQFAIRVDTKKAANNSKTVEVHKNLPELGTDVKVEKLVITPIRIHLQGVQHEESGKIEYLLEDNHGESKHWLSGSVGVGKNGTERMLSDFENNNPLMGSLKITPYKMDMNVKLTAENSTVFQPNGETKLPISESHDITISKVEVKDGKTYISYQADVPVNEYLPFILKDKNGEDHIRILEESVGSHANKDAIAVLEGNLLDGEYTIYNPNTYYFDEAFTVDLDQ</sequence>
<feature type="domain" description="DUF4179" evidence="2">
    <location>
        <begin position="44"/>
        <end position="127"/>
    </location>
</feature>
<reference evidence="4" key="1">
    <citation type="submission" date="2016-10" db="EMBL/GenBank/DDBJ databases">
        <authorList>
            <person name="Varghese N."/>
            <person name="Submissions S."/>
        </authorList>
    </citation>
    <scope>NUCLEOTIDE SEQUENCE [LARGE SCALE GENOMIC DNA]</scope>
    <source>
        <strain evidence="4">DSM 21620</strain>
    </source>
</reference>
<evidence type="ECO:0000259" key="2">
    <source>
        <dbReference type="Pfam" id="PF13786"/>
    </source>
</evidence>
<dbReference type="STRING" id="361279.SAMN05421663_102333"/>
<keyword evidence="1" id="KW-0472">Membrane</keyword>
<dbReference type="Proteomes" id="UP000198666">
    <property type="component" value="Unassembled WGS sequence"/>
</dbReference>
<dbReference type="InterPro" id="IPR025436">
    <property type="entry name" value="DUF4179"/>
</dbReference>
<dbReference type="RefSeq" id="WP_093726158.1">
    <property type="nucleotide sequence ID" value="NZ_FMZB01000002.1"/>
</dbReference>
<feature type="transmembrane region" description="Helical" evidence="1">
    <location>
        <begin position="48"/>
        <end position="66"/>
    </location>
</feature>
<dbReference type="Gene3D" id="2.60.40.1630">
    <property type="entry name" value="bacillus anthracis domain"/>
    <property type="match status" value="1"/>
</dbReference>
<protein>
    <recommendedName>
        <fullName evidence="2">DUF4179 domain-containing protein</fullName>
    </recommendedName>
</protein>
<organism evidence="3 4">
    <name type="scientific">Terribacillus halophilus</name>
    <dbReference type="NCBI Taxonomy" id="361279"/>
    <lineage>
        <taxon>Bacteria</taxon>
        <taxon>Bacillati</taxon>
        <taxon>Bacillota</taxon>
        <taxon>Bacilli</taxon>
        <taxon>Bacillales</taxon>
        <taxon>Bacillaceae</taxon>
        <taxon>Terribacillus</taxon>
    </lineage>
</organism>
<gene>
    <name evidence="3" type="ORF">SAMN05421663_102333</name>
</gene>
<keyword evidence="1" id="KW-1133">Transmembrane helix</keyword>
<dbReference type="EMBL" id="FMZB01000002">
    <property type="protein sequence ID" value="SDC40758.1"/>
    <property type="molecule type" value="Genomic_DNA"/>
</dbReference>
<proteinExistence type="predicted"/>
<evidence type="ECO:0000313" key="3">
    <source>
        <dbReference type="EMBL" id="SDC40758.1"/>
    </source>
</evidence>
<dbReference type="OrthoDB" id="1938054at2"/>
<dbReference type="Pfam" id="PF13786">
    <property type="entry name" value="DUF4179"/>
    <property type="match status" value="1"/>
</dbReference>
<dbReference type="AlphaFoldDB" id="A0A1G6LC35"/>
<evidence type="ECO:0000256" key="1">
    <source>
        <dbReference type="SAM" id="Phobius"/>
    </source>
</evidence>
<name>A0A1G6LC35_9BACI</name>
<evidence type="ECO:0000313" key="4">
    <source>
        <dbReference type="Proteomes" id="UP000198666"/>
    </source>
</evidence>
<keyword evidence="4" id="KW-1185">Reference proteome</keyword>
<keyword evidence="1" id="KW-0812">Transmembrane</keyword>